<dbReference type="AlphaFoldDB" id="A0A438CH19"/>
<dbReference type="GO" id="GO:0004519">
    <property type="term" value="F:endonuclease activity"/>
    <property type="evidence" value="ECO:0007669"/>
    <property type="project" value="UniProtKB-KW"/>
</dbReference>
<reference evidence="8 9" key="1">
    <citation type="journal article" date="2018" name="PLoS Genet.">
        <title>Population sequencing reveals clonal diversity and ancestral inbreeding in the grapevine cultivar Chardonnay.</title>
        <authorList>
            <person name="Roach M.J."/>
            <person name="Johnson D.L."/>
            <person name="Bohlmann J."/>
            <person name="van Vuuren H.J."/>
            <person name="Jones S.J."/>
            <person name="Pretorius I.S."/>
            <person name="Schmidt S.A."/>
            <person name="Borneman A.R."/>
        </authorList>
    </citation>
    <scope>NUCLEOTIDE SEQUENCE [LARGE SCALE GENOMIC DNA]</scope>
    <source>
        <strain evidence="9">cv. Chardonnay</strain>
        <tissue evidence="8">Leaf</tissue>
    </source>
</reference>
<dbReference type="Gene3D" id="3.30.420.10">
    <property type="entry name" value="Ribonuclease H-like superfamily/Ribonuclease H"/>
    <property type="match status" value="1"/>
</dbReference>
<dbReference type="InterPro" id="IPR036397">
    <property type="entry name" value="RNaseH_sf"/>
</dbReference>
<keyword evidence="4" id="KW-0255">Endonuclease</keyword>
<dbReference type="GO" id="GO:0003964">
    <property type="term" value="F:RNA-directed DNA polymerase activity"/>
    <property type="evidence" value="ECO:0007669"/>
    <property type="project" value="UniProtKB-KW"/>
</dbReference>
<protein>
    <submittedName>
        <fullName evidence="8">Retrovirus-related Pol polyprotein from transposon 297</fullName>
    </submittedName>
</protein>
<keyword evidence="3" id="KW-0540">Nuclease</keyword>
<dbReference type="SUPFAM" id="SSF56672">
    <property type="entry name" value="DNA/RNA polymerases"/>
    <property type="match status" value="1"/>
</dbReference>
<evidence type="ECO:0000256" key="3">
    <source>
        <dbReference type="ARBA" id="ARBA00022722"/>
    </source>
</evidence>
<evidence type="ECO:0000313" key="9">
    <source>
        <dbReference type="Proteomes" id="UP000288805"/>
    </source>
</evidence>
<dbReference type="PANTHER" id="PTHR48475:SF1">
    <property type="entry name" value="RNASE H TYPE-1 DOMAIN-CONTAINING PROTEIN"/>
    <property type="match status" value="1"/>
</dbReference>
<keyword evidence="6" id="KW-0695">RNA-directed DNA polymerase</keyword>
<gene>
    <name evidence="8" type="primary">pol_2059</name>
    <name evidence="8" type="ORF">CK203_108936</name>
</gene>
<accession>A0A438CH19</accession>
<dbReference type="GO" id="GO:0003676">
    <property type="term" value="F:nucleic acid binding"/>
    <property type="evidence" value="ECO:0007669"/>
    <property type="project" value="InterPro"/>
</dbReference>
<feature type="domain" description="Reverse transcriptase RNase H-like" evidence="7">
    <location>
        <begin position="441"/>
        <end position="523"/>
    </location>
</feature>
<comment type="caution">
    <text evidence="8">The sequence shown here is derived from an EMBL/GenBank/DDBJ whole genome shotgun (WGS) entry which is preliminary data.</text>
</comment>
<dbReference type="InterPro" id="IPR012337">
    <property type="entry name" value="RNaseH-like_sf"/>
</dbReference>
<organism evidence="8 9">
    <name type="scientific">Vitis vinifera</name>
    <name type="common">Grape</name>
    <dbReference type="NCBI Taxonomy" id="29760"/>
    <lineage>
        <taxon>Eukaryota</taxon>
        <taxon>Viridiplantae</taxon>
        <taxon>Streptophyta</taxon>
        <taxon>Embryophyta</taxon>
        <taxon>Tracheophyta</taxon>
        <taxon>Spermatophyta</taxon>
        <taxon>Magnoliopsida</taxon>
        <taxon>eudicotyledons</taxon>
        <taxon>Gunneridae</taxon>
        <taxon>Pentapetalae</taxon>
        <taxon>rosids</taxon>
        <taxon>Vitales</taxon>
        <taxon>Vitaceae</taxon>
        <taxon>Viteae</taxon>
        <taxon>Vitis</taxon>
    </lineage>
</organism>
<keyword evidence="5" id="KW-0378">Hydrolase</keyword>
<dbReference type="EMBL" id="QGNW01002230">
    <property type="protein sequence ID" value="RVW22510.1"/>
    <property type="molecule type" value="Genomic_DNA"/>
</dbReference>
<evidence type="ECO:0000256" key="4">
    <source>
        <dbReference type="ARBA" id="ARBA00022759"/>
    </source>
</evidence>
<keyword evidence="1" id="KW-0808">Transferase</keyword>
<dbReference type="GO" id="GO:0016787">
    <property type="term" value="F:hydrolase activity"/>
    <property type="evidence" value="ECO:0007669"/>
    <property type="project" value="UniProtKB-KW"/>
</dbReference>
<evidence type="ECO:0000259" key="7">
    <source>
        <dbReference type="Pfam" id="PF17917"/>
    </source>
</evidence>
<dbReference type="Proteomes" id="UP000288805">
    <property type="component" value="Unassembled WGS sequence"/>
</dbReference>
<sequence length="743" mass="85173">MFFLCFPEIVFDYDILMNTMIDVDGVTLPDACTDEMDMIGVGRILDAVPHSPHSDFDLFRVSMIDTDDVTLYDVCTNEMDMIGTGRILDAAPHEPRSALDMFGAFMLEIDDDDSVTVVTPDVITIEGAFDSVDPPFSFDTMSGFVTHFDDVIGRSNNDMSVFEYSPMSLHFPLIVPPTPTTYIHDVDDVRVPDGLLSDQSDFDLDSEERKVTPVSDSTELVDFETLDQPGELKIGTFLSLDERSRLIDLLRSYLDVFAWSYEDMPDLDPYIVKHRLPILPHARPWLVNVVPIPKKDGKVRVCVDYRDLNKASPKDDFPLPHIDMLVDSTVMPFGLKNARATYQRAATTLFHDMIVKSRGKADHLATLRRFFERIGQFRLRLNPKKCTFGMNFGKLLRHIVSERDIEVDPKKIRAILDMPAPRTEREIRGFLVLVPPTPGWPLLLYLFVSDMALGCMLARLDDSGKERAIYYLSKRMLEYECKYIMIERLCLALVWATRRLRHYVTEYSILLVSRLDPLRYLFDRPVLIVSDDRSVDDDFPDEQFVSGDHIPRSIWLAFSDHRRLTNNVFEYEAGIIGLETTLDLGVRQLEIHGDSNLVIQFEELRYIHLPRAENQFADALATLASVIKILTRVTVRPLLIETRSSGERGSCRSLWPTHGRTHVRPKDYEDRLFLFDHGGRLLSVRSEVPRVPDARMTAAKVAKFIRSHIICRYGVSHELISDKRVHFRGEVDTLVQKYGVHHH</sequence>
<proteinExistence type="predicted"/>
<dbReference type="InterPro" id="IPR041373">
    <property type="entry name" value="RT_RNaseH"/>
</dbReference>
<evidence type="ECO:0000313" key="8">
    <source>
        <dbReference type="EMBL" id="RVW22510.1"/>
    </source>
</evidence>
<dbReference type="SUPFAM" id="SSF53098">
    <property type="entry name" value="Ribonuclease H-like"/>
    <property type="match status" value="1"/>
</dbReference>
<dbReference type="Gene3D" id="3.30.70.270">
    <property type="match status" value="1"/>
</dbReference>
<evidence type="ECO:0000256" key="2">
    <source>
        <dbReference type="ARBA" id="ARBA00022695"/>
    </source>
</evidence>
<dbReference type="CDD" id="cd01647">
    <property type="entry name" value="RT_LTR"/>
    <property type="match status" value="1"/>
</dbReference>
<dbReference type="InterPro" id="IPR043502">
    <property type="entry name" value="DNA/RNA_pol_sf"/>
</dbReference>
<dbReference type="Pfam" id="PF17917">
    <property type="entry name" value="RT_RNaseH"/>
    <property type="match status" value="1"/>
</dbReference>
<evidence type="ECO:0000256" key="6">
    <source>
        <dbReference type="ARBA" id="ARBA00022918"/>
    </source>
</evidence>
<keyword evidence="2" id="KW-0548">Nucleotidyltransferase</keyword>
<evidence type="ECO:0000256" key="5">
    <source>
        <dbReference type="ARBA" id="ARBA00022801"/>
    </source>
</evidence>
<name>A0A438CH19_VITVI</name>
<evidence type="ECO:0000256" key="1">
    <source>
        <dbReference type="ARBA" id="ARBA00022679"/>
    </source>
</evidence>
<dbReference type="PANTHER" id="PTHR48475">
    <property type="entry name" value="RIBONUCLEASE H"/>
    <property type="match status" value="1"/>
</dbReference>
<dbReference type="InterPro" id="IPR043128">
    <property type="entry name" value="Rev_trsase/Diguanyl_cyclase"/>
</dbReference>